<dbReference type="PANTHER" id="PTHR11835:SF42">
    <property type="entry name" value="ISOCITRATE DEHYDROGENASE [NAD] SUBUNIT BETA, MITOCHONDRIAL"/>
    <property type="match status" value="1"/>
</dbReference>
<feature type="compositionally biased region" description="Polar residues" evidence="3">
    <location>
        <begin position="213"/>
        <end position="223"/>
    </location>
</feature>
<feature type="compositionally biased region" description="Polar residues" evidence="3">
    <location>
        <begin position="243"/>
        <end position="252"/>
    </location>
</feature>
<dbReference type="GO" id="GO:0004449">
    <property type="term" value="F:isocitrate dehydrogenase (NAD+) activity"/>
    <property type="evidence" value="ECO:0007669"/>
    <property type="project" value="TreeGrafter"/>
</dbReference>
<dbReference type="GO" id="GO:0006099">
    <property type="term" value="P:tricarboxylic acid cycle"/>
    <property type="evidence" value="ECO:0007669"/>
    <property type="project" value="UniProtKB-KW"/>
</dbReference>
<feature type="region of interest" description="Disordered" evidence="3">
    <location>
        <begin position="194"/>
        <end position="252"/>
    </location>
</feature>
<protein>
    <recommendedName>
        <fullName evidence="4">Isopropylmalate dehydrogenase-like domain-containing protein</fullName>
    </recommendedName>
</protein>
<dbReference type="EMBL" id="CP093346">
    <property type="protein sequence ID" value="WOG95993.1"/>
    <property type="molecule type" value="Genomic_DNA"/>
</dbReference>
<evidence type="ECO:0000256" key="1">
    <source>
        <dbReference type="ARBA" id="ARBA00007769"/>
    </source>
</evidence>
<reference evidence="5" key="1">
    <citation type="journal article" date="2016" name="Nat. Genet.">
        <title>A high-quality carrot genome assembly provides new insights into carotenoid accumulation and asterid genome evolution.</title>
        <authorList>
            <person name="Iorizzo M."/>
            <person name="Ellison S."/>
            <person name="Senalik D."/>
            <person name="Zeng P."/>
            <person name="Satapoomin P."/>
            <person name="Huang J."/>
            <person name="Bowman M."/>
            <person name="Iovene M."/>
            <person name="Sanseverino W."/>
            <person name="Cavagnaro P."/>
            <person name="Yildiz M."/>
            <person name="Macko-Podgorni A."/>
            <person name="Moranska E."/>
            <person name="Grzebelus E."/>
            <person name="Grzebelus D."/>
            <person name="Ashrafi H."/>
            <person name="Zheng Z."/>
            <person name="Cheng S."/>
            <person name="Spooner D."/>
            <person name="Van Deynze A."/>
            <person name="Simon P."/>
        </authorList>
    </citation>
    <scope>NUCLEOTIDE SEQUENCE</scope>
    <source>
        <tissue evidence="5">Leaf</tissue>
    </source>
</reference>
<evidence type="ECO:0000256" key="2">
    <source>
        <dbReference type="ARBA" id="ARBA00022532"/>
    </source>
</evidence>
<dbReference type="PANTHER" id="PTHR11835">
    <property type="entry name" value="DECARBOXYLATING DEHYDROGENASES-ISOCITRATE, ISOPROPYLMALATE, TARTRATE"/>
    <property type="match status" value="1"/>
</dbReference>
<name>A0AAF0WWJ4_DAUCS</name>
<accession>A0AAF0WWJ4</accession>
<feature type="domain" description="Isopropylmalate dehydrogenase-like" evidence="4">
    <location>
        <begin position="115"/>
        <end position="166"/>
    </location>
</feature>
<dbReference type="Pfam" id="PF00180">
    <property type="entry name" value="Iso_dh"/>
    <property type="match status" value="1"/>
</dbReference>
<dbReference type="GO" id="GO:0005739">
    <property type="term" value="C:mitochondrion"/>
    <property type="evidence" value="ECO:0007669"/>
    <property type="project" value="TreeGrafter"/>
</dbReference>
<evidence type="ECO:0000259" key="4">
    <source>
        <dbReference type="Pfam" id="PF00180"/>
    </source>
</evidence>
<dbReference type="InterPro" id="IPR024084">
    <property type="entry name" value="IsoPropMal-DH-like_dom"/>
</dbReference>
<dbReference type="SUPFAM" id="SSF53659">
    <property type="entry name" value="Isocitrate/Isopropylmalate dehydrogenase-like"/>
    <property type="match status" value="1"/>
</dbReference>
<keyword evidence="2" id="KW-0816">Tricarboxylic acid cycle</keyword>
<sequence length="349" mass="38913">MYMKYEPVDERYCPFSIVTVKVYNYILTGNTFQGGFFNGHGTDIHDIGNDLHENQIENLRILQQLYMARPYGLVIFFTDDPISSSPVSSWSLLCFLDSNLKTNARTGSGASGDNKFCSERIAKYAFEYAYLYKRRMVTAVHKANIMKLADGLFLESCREVASKYPAWPLSKLPPVAVYFMPPLMDLSFVDRMDAESDNKGSANPAETPDIVLPSSTNPEQSVSKRPAQEESETENAAKKSDPNESADSASGTPKLSVFGSFTKGLVDSSWSAVKAVQLRARRIGSQNKRRYQILSTPSQRMVNENNGSYAGETLGGVDIFDFTADIEKESCIILLLRDAGWINLVFQDK</sequence>
<dbReference type="GO" id="GO:0006102">
    <property type="term" value="P:isocitrate metabolic process"/>
    <property type="evidence" value="ECO:0007669"/>
    <property type="project" value="TreeGrafter"/>
</dbReference>
<evidence type="ECO:0000313" key="6">
    <source>
        <dbReference type="Proteomes" id="UP000077755"/>
    </source>
</evidence>
<dbReference type="Proteomes" id="UP000077755">
    <property type="component" value="Chromosome 4"/>
</dbReference>
<evidence type="ECO:0000256" key="3">
    <source>
        <dbReference type="SAM" id="MobiDB-lite"/>
    </source>
</evidence>
<dbReference type="Gene3D" id="3.40.718.10">
    <property type="entry name" value="Isopropylmalate Dehydrogenase"/>
    <property type="match status" value="1"/>
</dbReference>
<comment type="similarity">
    <text evidence="1">Belongs to the isocitrate and isopropylmalate dehydrogenases family.</text>
</comment>
<dbReference type="AlphaFoldDB" id="A0AAF0WWJ4"/>
<keyword evidence="6" id="KW-1185">Reference proteome</keyword>
<evidence type="ECO:0000313" key="5">
    <source>
        <dbReference type="EMBL" id="WOG95993.1"/>
    </source>
</evidence>
<gene>
    <name evidence="5" type="ORF">DCAR_0415323</name>
</gene>
<organism evidence="5 6">
    <name type="scientific">Daucus carota subsp. sativus</name>
    <name type="common">Carrot</name>
    <dbReference type="NCBI Taxonomy" id="79200"/>
    <lineage>
        <taxon>Eukaryota</taxon>
        <taxon>Viridiplantae</taxon>
        <taxon>Streptophyta</taxon>
        <taxon>Embryophyta</taxon>
        <taxon>Tracheophyta</taxon>
        <taxon>Spermatophyta</taxon>
        <taxon>Magnoliopsida</taxon>
        <taxon>eudicotyledons</taxon>
        <taxon>Gunneridae</taxon>
        <taxon>Pentapetalae</taxon>
        <taxon>asterids</taxon>
        <taxon>campanulids</taxon>
        <taxon>Apiales</taxon>
        <taxon>Apiaceae</taxon>
        <taxon>Apioideae</taxon>
        <taxon>Scandiceae</taxon>
        <taxon>Daucinae</taxon>
        <taxon>Daucus</taxon>
        <taxon>Daucus sect. Daucus</taxon>
    </lineage>
</organism>
<reference evidence="5" key="2">
    <citation type="submission" date="2022-03" db="EMBL/GenBank/DDBJ databases">
        <title>Draft title - Genomic analysis of global carrot germplasm unveils the trajectory of domestication and the origin of high carotenoid orange carrot.</title>
        <authorList>
            <person name="Iorizzo M."/>
            <person name="Ellison S."/>
            <person name="Senalik D."/>
            <person name="Macko-Podgorni A."/>
            <person name="Grzebelus D."/>
            <person name="Bostan H."/>
            <person name="Rolling W."/>
            <person name="Curaba J."/>
            <person name="Simon P."/>
        </authorList>
    </citation>
    <scope>NUCLEOTIDE SEQUENCE</scope>
    <source>
        <tissue evidence="5">Leaf</tissue>
    </source>
</reference>
<proteinExistence type="inferred from homology"/>